<accession>A0A0F9Q573</accession>
<dbReference type="InterPro" id="IPR007160">
    <property type="entry name" value="DUF362"/>
</dbReference>
<dbReference type="Pfam" id="PF04015">
    <property type="entry name" value="DUF362"/>
    <property type="match status" value="1"/>
</dbReference>
<feature type="domain" description="DUF362" evidence="1">
    <location>
        <begin position="44"/>
        <end position="270"/>
    </location>
</feature>
<sequence length="490" mass="55509">MRDRPNLNNTEVAVVRGETPQESLLNGIELLGGISKFIEVDDQVFIKFNLFLPGGFPNNTNIDVLTSIILLCKEVGAKKVYLGSFPFKGITVKAISDTLNLEKYFRGIGAELAFLDNSDLFHNKGFKVEQLASINNESYSTITINEKDILVPKIILDSDKIISVNQVSVNPLFSLNLSLLNLFSIVSPKYQEVSNQKEHNDNYITQDQYKKDRISEIIDIFGIKQPSLVINDLFYLLEGAGPYIYSESNLKKTNLIVLGKDAVSVDQITLKLLKSDPNSSHLIVKAQKMGYGVNNIQKIKILGEKLEDYEIPIDLCVSTLEEINVKNFYVKSGNYCSGCFKQAYHLLNYLKSNIVKDLKYNPSNAFLIGQKPPEPQGYKNILLYGDCAINSTKNSEFRKIRKISKKNTIDLTKEKIRKKPKSSKELKIKFKLNKNILQLPGCPPDFFNCLNLMRKYYGKKNTPNLTFINKVLKIMELSNDREKLKSMGVI</sequence>
<reference evidence="2" key="1">
    <citation type="journal article" date="2015" name="Nature">
        <title>Complex archaea that bridge the gap between prokaryotes and eukaryotes.</title>
        <authorList>
            <person name="Spang A."/>
            <person name="Saw J.H."/>
            <person name="Jorgensen S.L."/>
            <person name="Zaremba-Niedzwiedzka K."/>
            <person name="Martijn J."/>
            <person name="Lind A.E."/>
            <person name="van Eijk R."/>
            <person name="Schleper C."/>
            <person name="Guy L."/>
            <person name="Ettema T.J."/>
        </authorList>
    </citation>
    <scope>NUCLEOTIDE SEQUENCE</scope>
</reference>
<evidence type="ECO:0000259" key="1">
    <source>
        <dbReference type="Pfam" id="PF04015"/>
    </source>
</evidence>
<dbReference type="AlphaFoldDB" id="A0A0F9Q573"/>
<evidence type="ECO:0000313" key="2">
    <source>
        <dbReference type="EMBL" id="KKN37674.1"/>
    </source>
</evidence>
<protein>
    <recommendedName>
        <fullName evidence="1">DUF362 domain-containing protein</fullName>
    </recommendedName>
</protein>
<proteinExistence type="predicted"/>
<gene>
    <name evidence="2" type="ORF">LCGC14_0761160</name>
</gene>
<comment type="caution">
    <text evidence="2">The sequence shown here is derived from an EMBL/GenBank/DDBJ whole genome shotgun (WGS) entry which is preliminary data.</text>
</comment>
<organism evidence="2">
    <name type="scientific">marine sediment metagenome</name>
    <dbReference type="NCBI Taxonomy" id="412755"/>
    <lineage>
        <taxon>unclassified sequences</taxon>
        <taxon>metagenomes</taxon>
        <taxon>ecological metagenomes</taxon>
    </lineage>
</organism>
<name>A0A0F9Q573_9ZZZZ</name>
<dbReference type="EMBL" id="LAZR01001879">
    <property type="protein sequence ID" value="KKN37674.1"/>
    <property type="molecule type" value="Genomic_DNA"/>
</dbReference>